<feature type="domain" description="GATA-type" evidence="3">
    <location>
        <begin position="123"/>
        <end position="158"/>
    </location>
</feature>
<keyword evidence="1" id="KW-0863">Zinc-finger</keyword>
<dbReference type="Proteomes" id="UP000663297">
    <property type="component" value="Chromosome 3"/>
</dbReference>
<reference evidence="4" key="1">
    <citation type="submission" date="2020-11" db="EMBL/GenBank/DDBJ databases">
        <title>The chromosome-scale genome resource for two endophytic Fusarium species: F. culmorum and F. pseudograminearum.</title>
        <authorList>
            <person name="Yuan Z."/>
        </authorList>
    </citation>
    <scope>NUCLEOTIDE SEQUENCE</scope>
    <source>
        <strain evidence="4">Class2-1B</strain>
    </source>
</reference>
<organism evidence="4 5">
    <name type="scientific">Fusarium culmorum</name>
    <dbReference type="NCBI Taxonomy" id="5516"/>
    <lineage>
        <taxon>Eukaryota</taxon>
        <taxon>Fungi</taxon>
        <taxon>Dikarya</taxon>
        <taxon>Ascomycota</taxon>
        <taxon>Pezizomycotina</taxon>
        <taxon>Sordariomycetes</taxon>
        <taxon>Hypocreomycetidae</taxon>
        <taxon>Hypocreales</taxon>
        <taxon>Nectriaceae</taxon>
        <taxon>Fusarium</taxon>
    </lineage>
</organism>
<evidence type="ECO:0000259" key="3">
    <source>
        <dbReference type="PROSITE" id="PS50114"/>
    </source>
</evidence>
<keyword evidence="1" id="KW-0862">Zinc</keyword>
<protein>
    <recommendedName>
        <fullName evidence="3">GATA-type domain-containing protein</fullName>
    </recommendedName>
</protein>
<dbReference type="PROSITE" id="PS50114">
    <property type="entry name" value="GATA_ZN_FINGER_2"/>
    <property type="match status" value="1"/>
</dbReference>
<dbReference type="AlphaFoldDB" id="A0A7S8D912"/>
<name>A0A7S8D912_FUSCU</name>
<keyword evidence="1" id="KW-0479">Metal-binding</keyword>
<sequence length="185" mass="20559">MMPPADETLAVSRNFFLPPTIGATSTLDAKKIQTQTKLLQDAHMLQQLEQSYHIDQFLNNPSPIDETTIAFADNITQALGDALRSTPYEYPSSDTPTFKRPHRRPKRLSRHNTASSVGGSSVSRKSKRCYLCGATDTPRWQESGLGSRLFCNVCGLLHSKKLTMRKHLAQSSRGDTMSTTDSAWS</sequence>
<dbReference type="GO" id="GO:0043565">
    <property type="term" value="F:sequence-specific DNA binding"/>
    <property type="evidence" value="ECO:0007669"/>
    <property type="project" value="InterPro"/>
</dbReference>
<dbReference type="Pfam" id="PF00320">
    <property type="entry name" value="GATA"/>
    <property type="match status" value="1"/>
</dbReference>
<dbReference type="SMART" id="SM00401">
    <property type="entry name" value="ZnF_GATA"/>
    <property type="match status" value="1"/>
</dbReference>
<dbReference type="InterPro" id="IPR013088">
    <property type="entry name" value="Znf_NHR/GATA"/>
</dbReference>
<gene>
    <name evidence="4" type="ORF">HYE67_006460</name>
</gene>
<feature type="region of interest" description="Disordered" evidence="2">
    <location>
        <begin position="165"/>
        <end position="185"/>
    </location>
</feature>
<evidence type="ECO:0000256" key="2">
    <source>
        <dbReference type="SAM" id="MobiDB-lite"/>
    </source>
</evidence>
<dbReference type="InterPro" id="IPR000679">
    <property type="entry name" value="Znf_GATA"/>
</dbReference>
<proteinExistence type="predicted"/>
<feature type="compositionally biased region" description="Basic residues" evidence="2">
    <location>
        <begin position="99"/>
        <end position="110"/>
    </location>
</feature>
<evidence type="ECO:0000256" key="1">
    <source>
        <dbReference type="PROSITE-ProRule" id="PRU00094"/>
    </source>
</evidence>
<dbReference type="SUPFAM" id="SSF57716">
    <property type="entry name" value="Glucocorticoid receptor-like (DNA-binding domain)"/>
    <property type="match status" value="1"/>
</dbReference>
<evidence type="ECO:0000313" key="5">
    <source>
        <dbReference type="Proteomes" id="UP000663297"/>
    </source>
</evidence>
<feature type="region of interest" description="Disordered" evidence="2">
    <location>
        <begin position="87"/>
        <end position="121"/>
    </location>
</feature>
<dbReference type="GO" id="GO:0008270">
    <property type="term" value="F:zinc ion binding"/>
    <property type="evidence" value="ECO:0007669"/>
    <property type="project" value="UniProtKB-KW"/>
</dbReference>
<evidence type="ECO:0000313" key="4">
    <source>
        <dbReference type="EMBL" id="QPC64229.1"/>
    </source>
</evidence>
<dbReference type="EMBL" id="CP064749">
    <property type="protein sequence ID" value="QPC64229.1"/>
    <property type="molecule type" value="Genomic_DNA"/>
</dbReference>
<dbReference type="GO" id="GO:0006355">
    <property type="term" value="P:regulation of DNA-templated transcription"/>
    <property type="evidence" value="ECO:0007669"/>
    <property type="project" value="InterPro"/>
</dbReference>
<feature type="compositionally biased region" description="Polar residues" evidence="2">
    <location>
        <begin position="169"/>
        <end position="185"/>
    </location>
</feature>
<dbReference type="Gene3D" id="3.30.50.10">
    <property type="entry name" value="Erythroid Transcription Factor GATA-1, subunit A"/>
    <property type="match status" value="1"/>
</dbReference>
<accession>A0A7S8D912</accession>